<sequence length="229" mass="24985">MAMGWDFVGALVQMERHHNAATISPTSNLGFKSTAIFRVFACFRCISVMVLQQLTIRHCRLQGINPATPCTLTGWVAFPPENAWIRIRQRRTAILTGVTELRSNDVHARKPFLGAPRNVPLPNVASVEIYRKRKLKAAQLGVTGSLGGVRGRAGGQSLCFCNLQNCMSSSSCAGLYPAAPLLGLHSPATNGRARGIRPQLLVNIRVSLLLSVQKQFFILPRVLNSSLTP</sequence>
<reference evidence="2" key="3">
    <citation type="submission" date="2020-12" db="UniProtKB">
        <authorList>
            <consortium name="EnsemblPlants"/>
        </authorList>
    </citation>
    <scope>IDENTIFICATION</scope>
</reference>
<accession>A0A2K1K9S8</accession>
<dbReference type="Gramene" id="Pp3c7_670V3.1">
    <property type="protein sequence ID" value="Pp3c7_670V3.1"/>
    <property type="gene ID" value="Pp3c7_670"/>
</dbReference>
<dbReference type="Proteomes" id="UP000006727">
    <property type="component" value="Chromosome 7"/>
</dbReference>
<reference evidence="1 3" key="2">
    <citation type="journal article" date="2018" name="Plant J.">
        <title>The Physcomitrella patens chromosome-scale assembly reveals moss genome structure and evolution.</title>
        <authorList>
            <person name="Lang D."/>
            <person name="Ullrich K.K."/>
            <person name="Murat F."/>
            <person name="Fuchs J."/>
            <person name="Jenkins J."/>
            <person name="Haas F.B."/>
            <person name="Piednoel M."/>
            <person name="Gundlach H."/>
            <person name="Van Bel M."/>
            <person name="Meyberg R."/>
            <person name="Vives C."/>
            <person name="Morata J."/>
            <person name="Symeonidi A."/>
            <person name="Hiss M."/>
            <person name="Muchero W."/>
            <person name="Kamisugi Y."/>
            <person name="Saleh O."/>
            <person name="Blanc G."/>
            <person name="Decker E.L."/>
            <person name="van Gessel N."/>
            <person name="Grimwood J."/>
            <person name="Hayes R.D."/>
            <person name="Graham S.W."/>
            <person name="Gunter L.E."/>
            <person name="McDaniel S.F."/>
            <person name="Hoernstein S.N.W."/>
            <person name="Larsson A."/>
            <person name="Li F.W."/>
            <person name="Perroud P.F."/>
            <person name="Phillips J."/>
            <person name="Ranjan P."/>
            <person name="Rokshar D.S."/>
            <person name="Rothfels C.J."/>
            <person name="Schneider L."/>
            <person name="Shu S."/>
            <person name="Stevenson D.W."/>
            <person name="Thummler F."/>
            <person name="Tillich M."/>
            <person name="Villarreal Aguilar J.C."/>
            <person name="Widiez T."/>
            <person name="Wong G.K."/>
            <person name="Wymore A."/>
            <person name="Zhang Y."/>
            <person name="Zimmer A.D."/>
            <person name="Quatrano R.S."/>
            <person name="Mayer K.F.X."/>
            <person name="Goodstein D."/>
            <person name="Casacuberta J.M."/>
            <person name="Vandepoele K."/>
            <person name="Reski R."/>
            <person name="Cuming A.C."/>
            <person name="Tuskan G.A."/>
            <person name="Maumus F."/>
            <person name="Salse J."/>
            <person name="Schmutz J."/>
            <person name="Rensing S.A."/>
        </authorList>
    </citation>
    <scope>NUCLEOTIDE SEQUENCE [LARGE SCALE GENOMIC DNA]</scope>
    <source>
        <strain evidence="2 3">cv. Gransden 2004</strain>
    </source>
</reference>
<keyword evidence="3" id="KW-1185">Reference proteome</keyword>
<gene>
    <name evidence="1" type="ORF">PHYPA_009719</name>
</gene>
<dbReference type="Gramene" id="Pp3c7_670V3.2">
    <property type="protein sequence ID" value="Pp3c7_670V3.2"/>
    <property type="gene ID" value="Pp3c7_670"/>
</dbReference>
<name>A0A2K1K9S8_PHYPA</name>
<dbReference type="InParanoid" id="A0A2K1K9S8"/>
<evidence type="ECO:0000313" key="2">
    <source>
        <dbReference type="EnsemblPlants" id="Pp3c7_670V3.1"/>
    </source>
</evidence>
<evidence type="ECO:0000313" key="1">
    <source>
        <dbReference type="EMBL" id="PNR50533.1"/>
    </source>
</evidence>
<dbReference type="EMBL" id="ABEU02000007">
    <property type="protein sequence ID" value="PNR50533.1"/>
    <property type="molecule type" value="Genomic_DNA"/>
</dbReference>
<protein>
    <submittedName>
        <fullName evidence="1 2">Uncharacterized protein</fullName>
    </submittedName>
</protein>
<dbReference type="EnsemblPlants" id="Pp3c7_670V3.1">
    <property type="protein sequence ID" value="Pp3c7_670V3.1"/>
    <property type="gene ID" value="Pp3c7_670"/>
</dbReference>
<reference evidence="1 3" key="1">
    <citation type="journal article" date="2008" name="Science">
        <title>The Physcomitrella genome reveals evolutionary insights into the conquest of land by plants.</title>
        <authorList>
            <person name="Rensing S."/>
            <person name="Lang D."/>
            <person name="Zimmer A."/>
            <person name="Terry A."/>
            <person name="Salamov A."/>
            <person name="Shapiro H."/>
            <person name="Nishiyama T."/>
            <person name="Perroud P.-F."/>
            <person name="Lindquist E."/>
            <person name="Kamisugi Y."/>
            <person name="Tanahashi T."/>
            <person name="Sakakibara K."/>
            <person name="Fujita T."/>
            <person name="Oishi K."/>
            <person name="Shin-I T."/>
            <person name="Kuroki Y."/>
            <person name="Toyoda A."/>
            <person name="Suzuki Y."/>
            <person name="Hashimoto A."/>
            <person name="Yamaguchi K."/>
            <person name="Sugano A."/>
            <person name="Kohara Y."/>
            <person name="Fujiyama A."/>
            <person name="Anterola A."/>
            <person name="Aoki S."/>
            <person name="Ashton N."/>
            <person name="Barbazuk W.B."/>
            <person name="Barker E."/>
            <person name="Bennetzen J."/>
            <person name="Bezanilla M."/>
            <person name="Blankenship R."/>
            <person name="Cho S.H."/>
            <person name="Dutcher S."/>
            <person name="Estelle M."/>
            <person name="Fawcett J.A."/>
            <person name="Gundlach H."/>
            <person name="Hanada K."/>
            <person name="Heyl A."/>
            <person name="Hicks K.A."/>
            <person name="Hugh J."/>
            <person name="Lohr M."/>
            <person name="Mayer K."/>
            <person name="Melkozernov A."/>
            <person name="Murata T."/>
            <person name="Nelson D."/>
            <person name="Pils B."/>
            <person name="Prigge M."/>
            <person name="Reiss B."/>
            <person name="Renner T."/>
            <person name="Rombauts S."/>
            <person name="Rushton P."/>
            <person name="Sanderfoot A."/>
            <person name="Schween G."/>
            <person name="Shiu S.-H."/>
            <person name="Stueber K."/>
            <person name="Theodoulou F.L."/>
            <person name="Tu H."/>
            <person name="Van de Peer Y."/>
            <person name="Verrier P.J."/>
            <person name="Waters E."/>
            <person name="Wood A."/>
            <person name="Yang L."/>
            <person name="Cove D."/>
            <person name="Cuming A."/>
            <person name="Hasebe M."/>
            <person name="Lucas S."/>
            <person name="Mishler D.B."/>
            <person name="Reski R."/>
            <person name="Grigoriev I."/>
            <person name="Quatrano R.S."/>
            <person name="Boore J.L."/>
        </authorList>
    </citation>
    <scope>NUCLEOTIDE SEQUENCE [LARGE SCALE GENOMIC DNA]</scope>
    <source>
        <strain evidence="2 3">cv. Gransden 2004</strain>
    </source>
</reference>
<dbReference type="AlphaFoldDB" id="A0A2K1K9S8"/>
<organism evidence="1">
    <name type="scientific">Physcomitrium patens</name>
    <name type="common">Spreading-leaved earth moss</name>
    <name type="synonym">Physcomitrella patens</name>
    <dbReference type="NCBI Taxonomy" id="3218"/>
    <lineage>
        <taxon>Eukaryota</taxon>
        <taxon>Viridiplantae</taxon>
        <taxon>Streptophyta</taxon>
        <taxon>Embryophyta</taxon>
        <taxon>Bryophyta</taxon>
        <taxon>Bryophytina</taxon>
        <taxon>Bryopsida</taxon>
        <taxon>Funariidae</taxon>
        <taxon>Funariales</taxon>
        <taxon>Funariaceae</taxon>
        <taxon>Physcomitrium</taxon>
    </lineage>
</organism>
<evidence type="ECO:0000313" key="3">
    <source>
        <dbReference type="Proteomes" id="UP000006727"/>
    </source>
</evidence>
<proteinExistence type="predicted"/>
<dbReference type="EnsemblPlants" id="Pp3c7_670V3.2">
    <property type="protein sequence ID" value="Pp3c7_670V3.2"/>
    <property type="gene ID" value="Pp3c7_670"/>
</dbReference>